<organism evidence="1">
    <name type="scientific">Streptomyces sp. SID7499</name>
    <dbReference type="NCBI Taxonomy" id="2706086"/>
    <lineage>
        <taxon>Bacteria</taxon>
        <taxon>Bacillati</taxon>
        <taxon>Actinomycetota</taxon>
        <taxon>Actinomycetes</taxon>
        <taxon>Kitasatosporales</taxon>
        <taxon>Streptomycetaceae</taxon>
        <taxon>Streptomyces</taxon>
    </lineage>
</organism>
<comment type="caution">
    <text evidence="1">The sequence shown here is derived from an EMBL/GenBank/DDBJ whole genome shotgun (WGS) entry which is preliminary data.</text>
</comment>
<reference evidence="1" key="1">
    <citation type="submission" date="2020-01" db="EMBL/GenBank/DDBJ databases">
        <title>Insect and environment-associated Actinomycetes.</title>
        <authorList>
            <person name="Currrie C."/>
            <person name="Chevrette M."/>
            <person name="Carlson C."/>
            <person name="Stubbendieck R."/>
            <person name="Wendt-Pienkowski E."/>
        </authorList>
    </citation>
    <scope>NUCLEOTIDE SEQUENCE</scope>
    <source>
        <strain evidence="1">SID7499</strain>
    </source>
</reference>
<accession>A0A6G3WZ50</accession>
<proteinExistence type="predicted"/>
<evidence type="ECO:0000313" key="1">
    <source>
        <dbReference type="EMBL" id="NEE10677.1"/>
    </source>
</evidence>
<sequence>MGEQGEQLLNVVDVEATCWEGQPPPGQVSEIIEIG</sequence>
<name>A0A6G3WZ50_9ACTN</name>
<dbReference type="EMBL" id="JAAGMN010003081">
    <property type="protein sequence ID" value="NEE10677.1"/>
    <property type="molecule type" value="Genomic_DNA"/>
</dbReference>
<gene>
    <name evidence="1" type="ORF">G3M58_29995</name>
</gene>
<protein>
    <submittedName>
        <fullName evidence="1">DNA polymerase III</fullName>
    </submittedName>
</protein>
<dbReference type="AlphaFoldDB" id="A0A6G3WZ50"/>
<feature type="non-terminal residue" evidence="1">
    <location>
        <position position="35"/>
    </location>
</feature>